<keyword evidence="3" id="KW-1185">Reference proteome</keyword>
<dbReference type="EMBL" id="KQ976488">
    <property type="protein sequence ID" value="KYM83562.1"/>
    <property type="molecule type" value="Genomic_DNA"/>
</dbReference>
<evidence type="ECO:0000313" key="3">
    <source>
        <dbReference type="Proteomes" id="UP000078540"/>
    </source>
</evidence>
<dbReference type="AlphaFoldDB" id="A0A195BG44"/>
<evidence type="ECO:0000313" key="2">
    <source>
        <dbReference type="EMBL" id="KYM83562.1"/>
    </source>
</evidence>
<name>A0A195BG44_9HYME</name>
<feature type="region of interest" description="Disordered" evidence="1">
    <location>
        <begin position="21"/>
        <end position="76"/>
    </location>
</feature>
<evidence type="ECO:0000256" key="1">
    <source>
        <dbReference type="SAM" id="MobiDB-lite"/>
    </source>
</evidence>
<organism evidence="2 3">
    <name type="scientific">Atta colombica</name>
    <dbReference type="NCBI Taxonomy" id="520822"/>
    <lineage>
        <taxon>Eukaryota</taxon>
        <taxon>Metazoa</taxon>
        <taxon>Ecdysozoa</taxon>
        <taxon>Arthropoda</taxon>
        <taxon>Hexapoda</taxon>
        <taxon>Insecta</taxon>
        <taxon>Pterygota</taxon>
        <taxon>Neoptera</taxon>
        <taxon>Endopterygota</taxon>
        <taxon>Hymenoptera</taxon>
        <taxon>Apocrita</taxon>
        <taxon>Aculeata</taxon>
        <taxon>Formicoidea</taxon>
        <taxon>Formicidae</taxon>
        <taxon>Myrmicinae</taxon>
        <taxon>Atta</taxon>
    </lineage>
</organism>
<proteinExistence type="predicted"/>
<reference evidence="2 3" key="1">
    <citation type="submission" date="2015-09" db="EMBL/GenBank/DDBJ databases">
        <title>Atta colombica WGS genome.</title>
        <authorList>
            <person name="Nygaard S."/>
            <person name="Hu H."/>
            <person name="Boomsma J."/>
            <person name="Zhang G."/>
        </authorList>
    </citation>
    <scope>NUCLEOTIDE SEQUENCE [LARGE SCALE GENOMIC DNA]</scope>
    <source>
        <strain evidence="2">Treedump-2</strain>
        <tissue evidence="2">Whole body</tissue>
    </source>
</reference>
<dbReference type="Proteomes" id="UP000078540">
    <property type="component" value="Unassembled WGS sequence"/>
</dbReference>
<sequence>MRIVRDPRVCGKGLKQLLATDQSRQTTGLSKVKPASLPKLEGSARIGGSCEAARRDSPRENSAGNQMRSTAARGRRAARRFAYRQLHVHTATVAPRRGAARRRRRRDAALCCDLRGDSVRGGGGKS</sequence>
<protein>
    <submittedName>
        <fullName evidence="2">Uncharacterized protein</fullName>
    </submittedName>
</protein>
<accession>A0A195BG44</accession>
<gene>
    <name evidence="2" type="ORF">ALC53_05962</name>
</gene>